<accession>F5Y8D1</accession>
<dbReference type="HOGENOM" id="CLU_2977922_0_0_12"/>
<dbReference type="AlphaFoldDB" id="F5Y8D1"/>
<gene>
    <name evidence="2" type="ordered locus">TREAZ_0948</name>
</gene>
<sequence length="58" mass="6879">MNLLLCIQQLQKSQKDQNYANYTFSMVHIHIISVQLPFFIRAYMYYITPFAQDSNGKC</sequence>
<evidence type="ECO:0000313" key="3">
    <source>
        <dbReference type="Proteomes" id="UP000009222"/>
    </source>
</evidence>
<feature type="transmembrane region" description="Helical" evidence="1">
    <location>
        <begin position="20"/>
        <end position="40"/>
    </location>
</feature>
<keyword evidence="3" id="KW-1185">Reference proteome</keyword>
<proteinExistence type="predicted"/>
<dbReference type="EMBL" id="CP001841">
    <property type="protein sequence ID" value="AEF83477.1"/>
    <property type="molecule type" value="Genomic_DNA"/>
</dbReference>
<dbReference type="Proteomes" id="UP000009222">
    <property type="component" value="Chromosome"/>
</dbReference>
<reference evidence="3" key="1">
    <citation type="submission" date="2009-12" db="EMBL/GenBank/DDBJ databases">
        <title>Complete sequence of Treponema azotonutricium strain ZAS-9.</title>
        <authorList>
            <person name="Tetu S.G."/>
            <person name="Matson E."/>
            <person name="Ren Q."/>
            <person name="Seshadri R."/>
            <person name="Elbourne L."/>
            <person name="Hassan K.A."/>
            <person name="Durkin A."/>
            <person name="Radune D."/>
            <person name="Mohamoud Y."/>
            <person name="Shay R."/>
            <person name="Jin S."/>
            <person name="Zhang X."/>
            <person name="Lucey K."/>
            <person name="Ballor N.R."/>
            <person name="Ottesen E."/>
            <person name="Rosenthal R."/>
            <person name="Allen A."/>
            <person name="Leadbetter J.R."/>
            <person name="Paulsen I.T."/>
        </authorList>
    </citation>
    <scope>NUCLEOTIDE SEQUENCE [LARGE SCALE GENOMIC DNA]</scope>
    <source>
        <strain evidence="3">ATCC BAA-888 / DSM 13862 / ZAS-9</strain>
    </source>
</reference>
<evidence type="ECO:0000256" key="1">
    <source>
        <dbReference type="SAM" id="Phobius"/>
    </source>
</evidence>
<dbReference type="KEGG" id="taz:TREAZ_0948"/>
<evidence type="ECO:0000313" key="2">
    <source>
        <dbReference type="EMBL" id="AEF83477.1"/>
    </source>
</evidence>
<dbReference type="STRING" id="545695.TREAZ_0948"/>
<protein>
    <submittedName>
        <fullName evidence="2">Uncharacterized protein</fullName>
    </submittedName>
</protein>
<keyword evidence="1" id="KW-0812">Transmembrane</keyword>
<dbReference type="InParanoid" id="F5Y8D1"/>
<organism evidence="2 3">
    <name type="scientific">Leadbettera azotonutricia (strain ATCC BAA-888 / DSM 13862 / ZAS-9)</name>
    <name type="common">Treponema azotonutricium</name>
    <dbReference type="NCBI Taxonomy" id="545695"/>
    <lineage>
        <taxon>Bacteria</taxon>
        <taxon>Pseudomonadati</taxon>
        <taxon>Spirochaetota</taxon>
        <taxon>Spirochaetia</taxon>
        <taxon>Spirochaetales</taxon>
        <taxon>Breznakiellaceae</taxon>
        <taxon>Leadbettera</taxon>
    </lineage>
</organism>
<reference evidence="2 3" key="2">
    <citation type="journal article" date="2011" name="ISME J.">
        <title>RNA-seq reveals cooperative metabolic interactions between two termite-gut spirochete species in co-culture.</title>
        <authorList>
            <person name="Rosenthal A.Z."/>
            <person name="Matson E.G."/>
            <person name="Eldar A."/>
            <person name="Leadbetter J.R."/>
        </authorList>
    </citation>
    <scope>NUCLEOTIDE SEQUENCE [LARGE SCALE GENOMIC DNA]</scope>
    <source>
        <strain evidence="3">ATCC BAA-888 / DSM 13862 / ZAS-9</strain>
    </source>
</reference>
<keyword evidence="1" id="KW-0472">Membrane</keyword>
<name>F5Y8D1_LEAAZ</name>
<keyword evidence="1" id="KW-1133">Transmembrane helix</keyword>